<protein>
    <recommendedName>
        <fullName evidence="4">Transferase</fullName>
    </recommendedName>
</protein>
<dbReference type="OrthoDB" id="1862401at2759"/>
<dbReference type="PANTHER" id="PTHR31642">
    <property type="entry name" value="TRICHOTHECENE 3-O-ACETYLTRANSFERASE"/>
    <property type="match status" value="1"/>
</dbReference>
<dbReference type="GO" id="GO:0016747">
    <property type="term" value="F:acyltransferase activity, transferring groups other than amino-acyl groups"/>
    <property type="evidence" value="ECO:0007669"/>
    <property type="project" value="TreeGrafter"/>
</dbReference>
<dbReference type="GeneID" id="63805883"/>
<dbReference type="InterPro" id="IPR023213">
    <property type="entry name" value="CAT-like_dom_sf"/>
</dbReference>
<dbReference type="EMBL" id="MCFD01000006">
    <property type="protein sequence ID" value="ORX69863.1"/>
    <property type="molecule type" value="Genomic_DNA"/>
</dbReference>
<proteinExistence type="predicted"/>
<name>A0A1Y1W8M9_9FUNG</name>
<dbReference type="InterPro" id="IPR050317">
    <property type="entry name" value="Plant_Fungal_Acyltransferase"/>
</dbReference>
<accession>A0A1Y1W8M9</accession>
<evidence type="ECO:0000313" key="2">
    <source>
        <dbReference type="EMBL" id="ORX69863.1"/>
    </source>
</evidence>
<sequence>MQYKTLYYSTGIVQHALALPSFYSFAAPSSVGFIIPLCTLDMMAVATNMSYVFFFNNQDNAAGFMDSHILKQALYRTLAQFPILLGHLQKGRKGRVKVVVDRENINVPIYRETTWSQTHYTELLESQFDFKLWPEHLMPADSCLRPDPHTRDIKLLSISIMRLKSNSGVAVCISIPHYVMDGCGYFEFVNQWSDEAKAIVEGTCAPKREFLFDRSVVDRYLPPERAALPALVDSLYATRSPFFEYVARLPPVWRARFVIYMRRKETIRGCLFRMSRDKLDYLHQLVRPHLPEGMRISDNDLLIALFSMVAGYAMLGDAKEVMQLRRAADNPTRGLLGEQLMCLPCNFRSRIGMSDICYTGNMQYPIGFINPIEHLLKPITGESLAEVAAKARLAVKDVTAGTVASFVETINSQPTSYARPVGNTKHFAQILVVTNHMTQKIYETDFGYGMPDIGILSPVFAPAVNFIVPCKPPSADVYLHMTYDLKVMERIIENRFWQSLVHQIY</sequence>
<gene>
    <name evidence="2" type="ORF">DL89DRAFT_274761</name>
</gene>
<dbReference type="Gene3D" id="3.30.559.10">
    <property type="entry name" value="Chloramphenicol acetyltransferase-like domain"/>
    <property type="match status" value="2"/>
</dbReference>
<evidence type="ECO:0008006" key="4">
    <source>
        <dbReference type="Google" id="ProtNLM"/>
    </source>
</evidence>
<reference evidence="2 3" key="1">
    <citation type="submission" date="2016-07" db="EMBL/GenBank/DDBJ databases">
        <title>Pervasive Adenine N6-methylation of Active Genes in Fungi.</title>
        <authorList>
            <consortium name="DOE Joint Genome Institute"/>
            <person name="Mondo S.J."/>
            <person name="Dannebaum R.O."/>
            <person name="Kuo R.C."/>
            <person name="Labutti K."/>
            <person name="Haridas S."/>
            <person name="Kuo A."/>
            <person name="Salamov A."/>
            <person name="Ahrendt S.R."/>
            <person name="Lipzen A."/>
            <person name="Sullivan W."/>
            <person name="Andreopoulos W.B."/>
            <person name="Clum A."/>
            <person name="Lindquist E."/>
            <person name="Daum C."/>
            <person name="Ramamoorthy G.K."/>
            <person name="Gryganskyi A."/>
            <person name="Culley D."/>
            <person name="Magnuson J.K."/>
            <person name="James T.Y."/>
            <person name="O'Malley M.A."/>
            <person name="Stajich J.E."/>
            <person name="Spatafora J.W."/>
            <person name="Visel A."/>
            <person name="Grigoriev I.V."/>
        </authorList>
    </citation>
    <scope>NUCLEOTIDE SEQUENCE [LARGE SCALE GENOMIC DNA]</scope>
    <source>
        <strain evidence="2 3">ATCC 12442</strain>
    </source>
</reference>
<dbReference type="Proteomes" id="UP000193922">
    <property type="component" value="Unassembled WGS sequence"/>
</dbReference>
<keyword evidence="3" id="KW-1185">Reference proteome</keyword>
<dbReference type="AlphaFoldDB" id="A0A1Y1W8M9"/>
<organism evidence="2 3">
    <name type="scientific">Linderina pennispora</name>
    <dbReference type="NCBI Taxonomy" id="61395"/>
    <lineage>
        <taxon>Eukaryota</taxon>
        <taxon>Fungi</taxon>
        <taxon>Fungi incertae sedis</taxon>
        <taxon>Zoopagomycota</taxon>
        <taxon>Kickxellomycotina</taxon>
        <taxon>Kickxellomycetes</taxon>
        <taxon>Kickxellales</taxon>
        <taxon>Kickxellaceae</taxon>
        <taxon>Linderina</taxon>
    </lineage>
</organism>
<keyword evidence="1" id="KW-0808">Transferase</keyword>
<dbReference type="PANTHER" id="PTHR31642:SF310">
    <property type="entry name" value="FATTY ALCOHOL:CAFFEOYL-COA ACYLTRANSFERASE"/>
    <property type="match status" value="1"/>
</dbReference>
<comment type="caution">
    <text evidence="2">The sequence shown here is derived from an EMBL/GenBank/DDBJ whole genome shotgun (WGS) entry which is preliminary data.</text>
</comment>
<evidence type="ECO:0000256" key="1">
    <source>
        <dbReference type="ARBA" id="ARBA00022679"/>
    </source>
</evidence>
<dbReference type="STRING" id="61395.A0A1Y1W8M9"/>
<dbReference type="RefSeq" id="XP_040743501.1">
    <property type="nucleotide sequence ID" value="XM_040889235.1"/>
</dbReference>
<evidence type="ECO:0000313" key="3">
    <source>
        <dbReference type="Proteomes" id="UP000193922"/>
    </source>
</evidence>
<dbReference type="GO" id="GO:0044550">
    <property type="term" value="P:secondary metabolite biosynthetic process"/>
    <property type="evidence" value="ECO:0007669"/>
    <property type="project" value="TreeGrafter"/>
</dbReference>
<dbReference type="Pfam" id="PF02458">
    <property type="entry name" value="Transferase"/>
    <property type="match status" value="1"/>
</dbReference>